<feature type="binding site" evidence="15">
    <location>
        <begin position="32"/>
        <end position="39"/>
    </location>
    <ligand>
        <name>ATP</name>
        <dbReference type="ChEBI" id="CHEBI:30616"/>
    </ligand>
</feature>
<dbReference type="CDD" id="cd17932">
    <property type="entry name" value="DEXQc_UvrD"/>
    <property type="match status" value="1"/>
</dbReference>
<evidence type="ECO:0000259" key="17">
    <source>
        <dbReference type="PROSITE" id="PS51217"/>
    </source>
</evidence>
<dbReference type="PROSITE" id="PS51198">
    <property type="entry name" value="UVRD_HELICASE_ATP_BIND"/>
    <property type="match status" value="1"/>
</dbReference>
<dbReference type="InterPro" id="IPR011335">
    <property type="entry name" value="Restrct_endonuc-II-like"/>
</dbReference>
<evidence type="ECO:0000313" key="18">
    <source>
        <dbReference type="EMBL" id="PJE50689.1"/>
    </source>
</evidence>
<dbReference type="PANTHER" id="PTHR11070:SF2">
    <property type="entry name" value="ATP-DEPENDENT DNA HELICASE SRS2"/>
    <property type="match status" value="1"/>
</dbReference>
<dbReference type="GO" id="GO:0000725">
    <property type="term" value="P:recombinational repair"/>
    <property type="evidence" value="ECO:0007669"/>
    <property type="project" value="TreeGrafter"/>
</dbReference>
<keyword evidence="6 15" id="KW-0347">Helicase</keyword>
<dbReference type="Pfam" id="PF00580">
    <property type="entry name" value="UvrD-helicase"/>
    <property type="match status" value="1"/>
</dbReference>
<evidence type="ECO:0000256" key="14">
    <source>
        <dbReference type="ARBA" id="ARBA00048988"/>
    </source>
</evidence>
<dbReference type="Gene3D" id="1.10.486.10">
    <property type="entry name" value="PCRA, domain 4"/>
    <property type="match status" value="1"/>
</dbReference>
<evidence type="ECO:0000256" key="15">
    <source>
        <dbReference type="PROSITE-ProRule" id="PRU00560"/>
    </source>
</evidence>
<dbReference type="InterPro" id="IPR011604">
    <property type="entry name" value="PDDEXK-like_dom_sf"/>
</dbReference>
<dbReference type="PANTHER" id="PTHR11070">
    <property type="entry name" value="UVRD / RECB / PCRA DNA HELICASE FAMILY MEMBER"/>
    <property type="match status" value="1"/>
</dbReference>
<evidence type="ECO:0000256" key="1">
    <source>
        <dbReference type="ARBA" id="ARBA00009922"/>
    </source>
</evidence>
<keyword evidence="5 15" id="KW-0378">Hydrolase</keyword>
<sequence>MDNRKFDEYYNKLNAKQKEAVDSIEGPVMVVAGPGTGKTQILTLRIANILRKTDMEPSAILALTFTESGVLAMRKRLAEIIGSSAYEVSISTFHGFCNDIIKNYPEEFPAIAGFDPITEIEQAKLMEDVISSSNLDILKPFGSKYHYLKPAITAIKELKREGLSPEDFNNLVDEEIKDFDMIEDLKHEKGPHKGKVKGQYLKLRKNIDKNAELALIYKNYQTLISNRKYYDYEDMIMEVLKTISKKEDFLRILQEQYQYILVDEHQDTNNAQNKVVELLANYHDNPNVFIVGDQKQAIYRFQGASIKNFNYFKTKYPEAKVVNLEHNYRSSQIILDAAHGIKASEINLKSNSGHKDKNIKLAELSSPDQECAFIAEDIKKEVEEGVKPDNIAVLVRENRDMWPIAEMLGRFGVPYVMETEHNLLEDEDIKRVLFLLEAVNNYGDTGALLETMHLDFLGIEPINIYKISDFSRRNKINAYEVASSEKLLKEAGVADKKPSIDFLNKLSKWKTVSKNKTLPELFESVLYESNLIKNTAAQPDYYERISKMSSFFNYIKELSARDKKLNLEKFLGYIDSLKEHNIRLGTSNLLHGGSNVRILTAHRSKGREFEHLYIANAQDRHWGNKRKANILKLLDSVYLGKNYKEGFEMEVSSDDDDERNLFYVALTRAMKTITISYALNDGTGKDKLPSKFVREINGGFISRIDNPVSESIKPEAISDLILRPRPPIRSKIEDKEFLKDLFHRKGISVTALNNYLKCPWRYFYVNLVGIPQVKNLHQIYGTAVHEGLKSVFGKGDVLLKDKLINKFKETLSKESIGEDDFNSLLSKGELALGGYYDFYHEKWNKNVMTELRIKGIELEPNIMINGQLDKVEFIDDGNRVNVVDYKTGKPKSRNYIIGKTTATGAGDYKRQLVFYKLLLDNYSGGKYDMVSGEIDFVEPDEKKRYKKELFTVEPSEVKELKDLVLEKSNEILELSFWDKRCDDKECKFCELRNLMA</sequence>
<dbReference type="Pfam" id="PF12705">
    <property type="entry name" value="PDDEXK_1"/>
    <property type="match status" value="1"/>
</dbReference>
<dbReference type="GO" id="GO:0005524">
    <property type="term" value="F:ATP binding"/>
    <property type="evidence" value="ECO:0007669"/>
    <property type="project" value="UniProtKB-UniRule"/>
</dbReference>
<keyword evidence="4" id="KW-0227">DNA damage</keyword>
<dbReference type="Gene3D" id="3.40.50.300">
    <property type="entry name" value="P-loop containing nucleotide triphosphate hydrolases"/>
    <property type="match status" value="2"/>
</dbReference>
<protein>
    <recommendedName>
        <fullName evidence="13">DNA 3'-5' helicase</fullName>
        <ecNumber evidence="13">5.6.2.4</ecNumber>
    </recommendedName>
</protein>
<dbReference type="GO" id="GO:0043138">
    <property type="term" value="F:3'-5' DNA helicase activity"/>
    <property type="evidence" value="ECO:0007669"/>
    <property type="project" value="UniProtKB-EC"/>
</dbReference>
<dbReference type="Proteomes" id="UP000228496">
    <property type="component" value="Unassembled WGS sequence"/>
</dbReference>
<name>A0A2J0Q6W0_9BACT</name>
<accession>A0A2J0Q6W0</accession>
<keyword evidence="7" id="KW-0269">Exonuclease</keyword>
<keyword evidence="11" id="KW-0413">Isomerase</keyword>
<dbReference type="InterPro" id="IPR014017">
    <property type="entry name" value="DNA_helicase_UvrD-like_C"/>
</dbReference>
<dbReference type="Gene3D" id="3.90.320.10">
    <property type="match status" value="1"/>
</dbReference>
<evidence type="ECO:0000256" key="6">
    <source>
        <dbReference type="ARBA" id="ARBA00022806"/>
    </source>
</evidence>
<keyword evidence="3 15" id="KW-0547">Nucleotide-binding</keyword>
<evidence type="ECO:0000256" key="4">
    <source>
        <dbReference type="ARBA" id="ARBA00022763"/>
    </source>
</evidence>
<evidence type="ECO:0000256" key="9">
    <source>
        <dbReference type="ARBA" id="ARBA00023125"/>
    </source>
</evidence>
<evidence type="ECO:0000256" key="3">
    <source>
        <dbReference type="ARBA" id="ARBA00022741"/>
    </source>
</evidence>
<keyword evidence="2" id="KW-0540">Nuclease</keyword>
<feature type="domain" description="UvrD-like helicase C-terminal" evidence="17">
    <location>
        <begin position="327"/>
        <end position="606"/>
    </location>
</feature>
<feature type="domain" description="UvrD-like helicase ATP-binding" evidence="16">
    <location>
        <begin position="11"/>
        <end position="331"/>
    </location>
</feature>
<evidence type="ECO:0000256" key="2">
    <source>
        <dbReference type="ARBA" id="ARBA00022722"/>
    </source>
</evidence>
<keyword evidence="8 15" id="KW-0067">ATP-binding</keyword>
<reference evidence="18 19" key="1">
    <citation type="submission" date="2017-09" db="EMBL/GenBank/DDBJ databases">
        <title>Depth-based differentiation of microbial function through sediment-hosted aquifers and enrichment of novel symbionts in the deep terrestrial subsurface.</title>
        <authorList>
            <person name="Probst A.J."/>
            <person name="Ladd B."/>
            <person name="Jarett J.K."/>
            <person name="Geller-Mcgrath D.E."/>
            <person name="Sieber C.M."/>
            <person name="Emerson J.B."/>
            <person name="Anantharaman K."/>
            <person name="Thomas B.C."/>
            <person name="Malmstrom R."/>
            <person name="Stieglmeier M."/>
            <person name="Klingl A."/>
            <person name="Woyke T."/>
            <person name="Ryan C.M."/>
            <person name="Banfield J.F."/>
        </authorList>
    </citation>
    <scope>NUCLEOTIDE SEQUENCE [LARGE SCALE GENOMIC DNA]</scope>
    <source>
        <strain evidence="18">CG10_big_fil_rev_8_21_14_0_10_36_16</strain>
    </source>
</reference>
<proteinExistence type="inferred from homology"/>
<evidence type="ECO:0000256" key="8">
    <source>
        <dbReference type="ARBA" id="ARBA00022840"/>
    </source>
</evidence>
<evidence type="ECO:0000256" key="13">
    <source>
        <dbReference type="ARBA" id="ARBA00034808"/>
    </source>
</evidence>
<comment type="similarity">
    <text evidence="1">Belongs to the helicase family. UvrD subfamily.</text>
</comment>
<dbReference type="SUPFAM" id="SSF52980">
    <property type="entry name" value="Restriction endonuclease-like"/>
    <property type="match status" value="1"/>
</dbReference>
<evidence type="ECO:0000256" key="12">
    <source>
        <dbReference type="ARBA" id="ARBA00034617"/>
    </source>
</evidence>
<evidence type="ECO:0000256" key="5">
    <source>
        <dbReference type="ARBA" id="ARBA00022801"/>
    </source>
</evidence>
<comment type="catalytic activity">
    <reaction evidence="12">
        <text>Couples ATP hydrolysis with the unwinding of duplex DNA by translocating in the 3'-5' direction.</text>
        <dbReference type="EC" id="5.6.2.4"/>
    </reaction>
</comment>
<evidence type="ECO:0000256" key="11">
    <source>
        <dbReference type="ARBA" id="ARBA00023235"/>
    </source>
</evidence>
<evidence type="ECO:0000256" key="7">
    <source>
        <dbReference type="ARBA" id="ARBA00022839"/>
    </source>
</evidence>
<dbReference type="EMBL" id="PCXQ01000005">
    <property type="protein sequence ID" value="PJE50689.1"/>
    <property type="molecule type" value="Genomic_DNA"/>
</dbReference>
<dbReference type="InterPro" id="IPR027417">
    <property type="entry name" value="P-loop_NTPase"/>
</dbReference>
<dbReference type="PROSITE" id="PS51217">
    <property type="entry name" value="UVRD_HELICASE_CTER"/>
    <property type="match status" value="1"/>
</dbReference>
<keyword evidence="10" id="KW-0234">DNA repair</keyword>
<dbReference type="Gene3D" id="1.10.10.160">
    <property type="match status" value="1"/>
</dbReference>
<gene>
    <name evidence="18" type="ORF">COV29_03065</name>
</gene>
<dbReference type="AlphaFoldDB" id="A0A2J0Q6W0"/>
<keyword evidence="9" id="KW-0238">DNA-binding</keyword>
<comment type="caution">
    <text evidence="18">The sequence shown here is derived from an EMBL/GenBank/DDBJ whole genome shotgun (WGS) entry which is preliminary data.</text>
</comment>
<evidence type="ECO:0000313" key="19">
    <source>
        <dbReference type="Proteomes" id="UP000228496"/>
    </source>
</evidence>
<dbReference type="Pfam" id="PF13361">
    <property type="entry name" value="UvrD_C"/>
    <property type="match status" value="1"/>
</dbReference>
<evidence type="ECO:0000259" key="16">
    <source>
        <dbReference type="PROSITE" id="PS51198"/>
    </source>
</evidence>
<dbReference type="GO" id="GO:0003677">
    <property type="term" value="F:DNA binding"/>
    <property type="evidence" value="ECO:0007669"/>
    <property type="project" value="UniProtKB-KW"/>
</dbReference>
<organism evidence="18 19">
    <name type="scientific">Candidatus Yanofskybacteria bacterium CG10_big_fil_rev_8_21_14_0_10_36_16</name>
    <dbReference type="NCBI Taxonomy" id="1975096"/>
    <lineage>
        <taxon>Bacteria</taxon>
        <taxon>Candidatus Yanofskyibacteriota</taxon>
    </lineage>
</organism>
<comment type="catalytic activity">
    <reaction evidence="14">
        <text>ATP + H2O = ADP + phosphate + H(+)</text>
        <dbReference type="Rhea" id="RHEA:13065"/>
        <dbReference type="ChEBI" id="CHEBI:15377"/>
        <dbReference type="ChEBI" id="CHEBI:15378"/>
        <dbReference type="ChEBI" id="CHEBI:30616"/>
        <dbReference type="ChEBI" id="CHEBI:43474"/>
        <dbReference type="ChEBI" id="CHEBI:456216"/>
        <dbReference type="EC" id="5.6.2.4"/>
    </reaction>
</comment>
<dbReference type="EC" id="5.6.2.4" evidence="13"/>
<dbReference type="InterPro" id="IPR038726">
    <property type="entry name" value="PDDEXK_AddAB-type"/>
</dbReference>
<dbReference type="GO" id="GO:0004527">
    <property type="term" value="F:exonuclease activity"/>
    <property type="evidence" value="ECO:0007669"/>
    <property type="project" value="UniProtKB-KW"/>
</dbReference>
<dbReference type="InterPro" id="IPR000212">
    <property type="entry name" value="DNA_helicase_UvrD/REP"/>
</dbReference>
<dbReference type="InterPro" id="IPR013986">
    <property type="entry name" value="DExx_box_DNA_helicase_dom_sf"/>
</dbReference>
<evidence type="ECO:0000256" key="10">
    <source>
        <dbReference type="ARBA" id="ARBA00023204"/>
    </source>
</evidence>
<dbReference type="InterPro" id="IPR014016">
    <property type="entry name" value="UvrD-like_ATP-bd"/>
</dbReference>
<dbReference type="SUPFAM" id="SSF52540">
    <property type="entry name" value="P-loop containing nucleoside triphosphate hydrolases"/>
    <property type="match status" value="1"/>
</dbReference>